<dbReference type="PANTHER" id="PTHR23236:SF11">
    <property type="entry name" value="EUKARYOTIC TRANSLATION INITIATION FACTOR 4H"/>
    <property type="match status" value="1"/>
</dbReference>
<feature type="compositionally biased region" description="Low complexity" evidence="3">
    <location>
        <begin position="307"/>
        <end position="316"/>
    </location>
</feature>
<feature type="compositionally biased region" description="Basic residues" evidence="3">
    <location>
        <begin position="393"/>
        <end position="405"/>
    </location>
</feature>
<dbReference type="Proteomes" id="UP000313359">
    <property type="component" value="Unassembled WGS sequence"/>
</dbReference>
<dbReference type="InterPro" id="IPR000504">
    <property type="entry name" value="RRM_dom"/>
</dbReference>
<feature type="compositionally biased region" description="Basic and acidic residues" evidence="3">
    <location>
        <begin position="456"/>
        <end position="468"/>
    </location>
</feature>
<dbReference type="Pfam" id="PF00076">
    <property type="entry name" value="RRM_1"/>
    <property type="match status" value="1"/>
</dbReference>
<evidence type="ECO:0000259" key="4">
    <source>
        <dbReference type="PROSITE" id="PS50102"/>
    </source>
</evidence>
<feature type="compositionally biased region" description="Polar residues" evidence="3">
    <location>
        <begin position="408"/>
        <end position="444"/>
    </location>
</feature>
<feature type="region of interest" description="Disordered" evidence="3">
    <location>
        <begin position="138"/>
        <end position="468"/>
    </location>
</feature>
<reference evidence="5" key="1">
    <citation type="journal article" date="2018" name="Genome Biol. Evol.">
        <title>Genomics and development of Lentinus tigrinus, a white-rot wood-decaying mushroom with dimorphic fruiting bodies.</title>
        <authorList>
            <person name="Wu B."/>
            <person name="Xu Z."/>
            <person name="Knudson A."/>
            <person name="Carlson A."/>
            <person name="Chen N."/>
            <person name="Kovaka S."/>
            <person name="LaButti K."/>
            <person name="Lipzen A."/>
            <person name="Pennachio C."/>
            <person name="Riley R."/>
            <person name="Schakwitz W."/>
            <person name="Umezawa K."/>
            <person name="Ohm R.A."/>
            <person name="Grigoriev I.V."/>
            <person name="Nagy L.G."/>
            <person name="Gibbons J."/>
            <person name="Hibbett D."/>
        </authorList>
    </citation>
    <scope>NUCLEOTIDE SEQUENCE [LARGE SCALE GENOMIC DNA]</scope>
    <source>
        <strain evidence="5">ALCF2SS1-6</strain>
    </source>
</reference>
<dbReference type="PANTHER" id="PTHR23236">
    <property type="entry name" value="EUKARYOTIC TRANSLATION INITIATION FACTOR 4B/4H"/>
    <property type="match status" value="1"/>
</dbReference>
<feature type="compositionally biased region" description="Pro residues" evidence="3">
    <location>
        <begin position="237"/>
        <end position="250"/>
    </location>
</feature>
<gene>
    <name evidence="5" type="ORF">L227DRAFT_574606</name>
</gene>
<evidence type="ECO:0000256" key="2">
    <source>
        <dbReference type="PROSITE-ProRule" id="PRU00176"/>
    </source>
</evidence>
<feature type="compositionally biased region" description="Basic and acidic residues" evidence="3">
    <location>
        <begin position="163"/>
        <end position="176"/>
    </location>
</feature>
<dbReference type="GO" id="GO:0003723">
    <property type="term" value="F:RNA binding"/>
    <property type="evidence" value="ECO:0007669"/>
    <property type="project" value="UniProtKB-UniRule"/>
</dbReference>
<sequence>MPPKKAQKMSLNEFLGDSTLGSWADEMDALPTAPSGRADDDRMGGGRRRDDFLSSRPDRMASNREDLPLPTEPPFTAFIGNLAFDISETELEEFFGSGQTKSVKIIKDRDEKPKGFGYVEFTDLDALKEAIAKSGSTLAGRGIRVSVAEPQKERSGFGGGGFDDEKFAGNWRREGPLPDAPSSGDGSRRRYEGGPREPPPPSVSDNASDWRSSRAPARTSSQEYPESEGGFRRRGPGPGPGPGPREPAPLGPADTDEVWVRGGKFRPSGPPESTERSGSRFGSLRRGDMGPPPAVAEESDWRRPRTISRNSTSPNSSTPPTPQMGRRKLELLPRSSSTSAAPSPLASPNPSTTHHPRSNPFGAAKPVDVSAREAEALQKIEKEREEVREKVAHSHPPHSHHHGHPMSRNSSRQGSQRETPPASAVQSPTTPQHESNKLPSSNVVRPSISFAHAAAGKKESDEDVHKDDVETITEKIEEVELESSEQ</sequence>
<accession>A0A5C2SCX4</accession>
<proteinExistence type="predicted"/>
<dbReference type="GO" id="GO:0005730">
    <property type="term" value="C:nucleolus"/>
    <property type="evidence" value="ECO:0007669"/>
    <property type="project" value="TreeGrafter"/>
</dbReference>
<feature type="compositionally biased region" description="Basic and acidic residues" evidence="3">
    <location>
        <begin position="37"/>
        <end position="67"/>
    </location>
</feature>
<dbReference type="PROSITE" id="PS50102">
    <property type="entry name" value="RRM"/>
    <property type="match status" value="1"/>
</dbReference>
<feature type="region of interest" description="Disordered" evidence="3">
    <location>
        <begin position="25"/>
        <end position="72"/>
    </location>
</feature>
<feature type="compositionally biased region" description="Basic and acidic residues" evidence="3">
    <location>
        <begin position="186"/>
        <end position="195"/>
    </location>
</feature>
<dbReference type="EMBL" id="ML122263">
    <property type="protein sequence ID" value="RPD60979.1"/>
    <property type="molecule type" value="Genomic_DNA"/>
</dbReference>
<dbReference type="STRING" id="1328759.A0A5C2SCX4"/>
<feature type="compositionally biased region" description="Basic and acidic residues" evidence="3">
    <location>
        <begin position="370"/>
        <end position="392"/>
    </location>
</feature>
<feature type="compositionally biased region" description="Low complexity" evidence="3">
    <location>
        <begin position="332"/>
        <end position="353"/>
    </location>
</feature>
<dbReference type="Gene3D" id="3.30.70.330">
    <property type="match status" value="1"/>
</dbReference>
<dbReference type="InterPro" id="IPR012677">
    <property type="entry name" value="Nucleotide-bd_a/b_plait_sf"/>
</dbReference>
<evidence type="ECO:0000256" key="1">
    <source>
        <dbReference type="ARBA" id="ARBA00022884"/>
    </source>
</evidence>
<organism evidence="5 6">
    <name type="scientific">Lentinus tigrinus ALCF2SS1-6</name>
    <dbReference type="NCBI Taxonomy" id="1328759"/>
    <lineage>
        <taxon>Eukaryota</taxon>
        <taxon>Fungi</taxon>
        <taxon>Dikarya</taxon>
        <taxon>Basidiomycota</taxon>
        <taxon>Agaricomycotina</taxon>
        <taxon>Agaricomycetes</taxon>
        <taxon>Polyporales</taxon>
        <taxon>Polyporaceae</taxon>
        <taxon>Lentinus</taxon>
    </lineage>
</organism>
<keyword evidence="1 2" id="KW-0694">RNA-binding</keyword>
<dbReference type="AlphaFoldDB" id="A0A5C2SCX4"/>
<dbReference type="SMART" id="SM00360">
    <property type="entry name" value="RRM"/>
    <property type="match status" value="1"/>
</dbReference>
<dbReference type="OrthoDB" id="48651at2759"/>
<evidence type="ECO:0000256" key="3">
    <source>
        <dbReference type="SAM" id="MobiDB-lite"/>
    </source>
</evidence>
<evidence type="ECO:0000313" key="6">
    <source>
        <dbReference type="Proteomes" id="UP000313359"/>
    </source>
</evidence>
<feature type="domain" description="RRM" evidence="4">
    <location>
        <begin position="75"/>
        <end position="150"/>
    </location>
</feature>
<dbReference type="InterPro" id="IPR035979">
    <property type="entry name" value="RBD_domain_sf"/>
</dbReference>
<dbReference type="SUPFAM" id="SSF54928">
    <property type="entry name" value="RNA-binding domain, RBD"/>
    <property type="match status" value="1"/>
</dbReference>
<protein>
    <submittedName>
        <fullName evidence="5">RNA-binding domain-containing protein</fullName>
    </submittedName>
</protein>
<keyword evidence="6" id="KW-1185">Reference proteome</keyword>
<name>A0A5C2SCX4_9APHY</name>
<evidence type="ECO:0000313" key="5">
    <source>
        <dbReference type="EMBL" id="RPD60979.1"/>
    </source>
</evidence>